<accession>A0A8J2K5R9</accession>
<dbReference type="EMBL" id="CAJVCH010189732">
    <property type="protein sequence ID" value="CAG7730153.1"/>
    <property type="molecule type" value="Genomic_DNA"/>
</dbReference>
<gene>
    <name evidence="2" type="ORF">AFUS01_LOCUS18818</name>
</gene>
<organism evidence="2 3">
    <name type="scientific">Allacma fusca</name>
    <dbReference type="NCBI Taxonomy" id="39272"/>
    <lineage>
        <taxon>Eukaryota</taxon>
        <taxon>Metazoa</taxon>
        <taxon>Ecdysozoa</taxon>
        <taxon>Arthropoda</taxon>
        <taxon>Hexapoda</taxon>
        <taxon>Collembola</taxon>
        <taxon>Symphypleona</taxon>
        <taxon>Sminthuridae</taxon>
        <taxon>Allacma</taxon>
    </lineage>
</organism>
<evidence type="ECO:0000313" key="3">
    <source>
        <dbReference type="Proteomes" id="UP000708208"/>
    </source>
</evidence>
<evidence type="ECO:0000313" key="2">
    <source>
        <dbReference type="EMBL" id="CAG7730153.1"/>
    </source>
</evidence>
<keyword evidence="1" id="KW-1133">Transmembrane helix</keyword>
<proteinExistence type="predicted"/>
<name>A0A8J2K5R9_9HEXA</name>
<sequence length="200" mass="23176">MAFSQIQKGKDYLLTDGNRRKTILLPTSHFYIGAEENLGLYSVLLEFNKSSTTIVQRGFNIDIFTERIPFVVGKNFFTPLFTQGMFRVVESGLWDLWNEFEIAESKLNQVKEYIFLLKYKRDVDWRSIDDIAWVKDTRCNIVALIWKYQKVSWVRAEPLDTQVLMVVFSGFLLGLSIASCILFLEFCSSLKNPRNGNSTV</sequence>
<protein>
    <submittedName>
        <fullName evidence="2">Uncharacterized protein</fullName>
    </submittedName>
</protein>
<comment type="caution">
    <text evidence="2">The sequence shown here is derived from an EMBL/GenBank/DDBJ whole genome shotgun (WGS) entry which is preliminary data.</text>
</comment>
<dbReference type="Proteomes" id="UP000708208">
    <property type="component" value="Unassembled WGS sequence"/>
</dbReference>
<keyword evidence="3" id="KW-1185">Reference proteome</keyword>
<evidence type="ECO:0000256" key="1">
    <source>
        <dbReference type="SAM" id="Phobius"/>
    </source>
</evidence>
<reference evidence="2" key="1">
    <citation type="submission" date="2021-06" db="EMBL/GenBank/DDBJ databases">
        <authorList>
            <person name="Hodson N. C."/>
            <person name="Mongue J. A."/>
            <person name="Jaron S. K."/>
        </authorList>
    </citation>
    <scope>NUCLEOTIDE SEQUENCE</scope>
</reference>
<feature type="transmembrane region" description="Helical" evidence="1">
    <location>
        <begin position="163"/>
        <end position="184"/>
    </location>
</feature>
<dbReference type="AlphaFoldDB" id="A0A8J2K5R9"/>
<keyword evidence="1" id="KW-0812">Transmembrane</keyword>
<keyword evidence="1" id="KW-0472">Membrane</keyword>